<dbReference type="AlphaFoldDB" id="A0A9W6KT58"/>
<gene>
    <name evidence="2" type="ORF">GCM10017581_077990</name>
</gene>
<keyword evidence="1" id="KW-0812">Transmembrane</keyword>
<evidence type="ECO:0000313" key="3">
    <source>
        <dbReference type="Proteomes" id="UP001143480"/>
    </source>
</evidence>
<dbReference type="RefSeq" id="WP_261961969.1">
    <property type="nucleotide sequence ID" value="NZ_BAAAXA010000001.1"/>
</dbReference>
<dbReference type="Proteomes" id="UP001143480">
    <property type="component" value="Unassembled WGS sequence"/>
</dbReference>
<reference evidence="2" key="1">
    <citation type="journal article" date="2014" name="Int. J. Syst. Evol. Microbiol.">
        <title>Complete genome sequence of Corynebacterium casei LMG S-19264T (=DSM 44701T), isolated from a smear-ripened cheese.</title>
        <authorList>
            <consortium name="US DOE Joint Genome Institute (JGI-PGF)"/>
            <person name="Walter F."/>
            <person name="Albersmeier A."/>
            <person name="Kalinowski J."/>
            <person name="Ruckert C."/>
        </authorList>
    </citation>
    <scope>NUCLEOTIDE SEQUENCE</scope>
    <source>
        <strain evidence="2">VKM Ac-1321</strain>
    </source>
</reference>
<evidence type="ECO:0000256" key="1">
    <source>
        <dbReference type="SAM" id="Phobius"/>
    </source>
</evidence>
<keyword evidence="3" id="KW-1185">Reference proteome</keyword>
<feature type="transmembrane region" description="Helical" evidence="1">
    <location>
        <begin position="46"/>
        <end position="67"/>
    </location>
</feature>
<keyword evidence="1" id="KW-1133">Transmembrane helix</keyword>
<evidence type="ECO:0000313" key="2">
    <source>
        <dbReference type="EMBL" id="GLL06051.1"/>
    </source>
</evidence>
<accession>A0A9W6KT58</accession>
<protein>
    <submittedName>
        <fullName evidence="2">Uncharacterized protein</fullName>
    </submittedName>
</protein>
<keyword evidence="1" id="KW-0472">Membrane</keyword>
<comment type="caution">
    <text evidence="2">The sequence shown here is derived from an EMBL/GenBank/DDBJ whole genome shotgun (WGS) entry which is preliminary data.</text>
</comment>
<name>A0A9W6KT58_9ACTN</name>
<reference evidence="2" key="2">
    <citation type="submission" date="2023-01" db="EMBL/GenBank/DDBJ databases">
        <authorList>
            <person name="Sun Q."/>
            <person name="Evtushenko L."/>
        </authorList>
    </citation>
    <scope>NUCLEOTIDE SEQUENCE</scope>
    <source>
        <strain evidence="2">VKM Ac-1321</strain>
    </source>
</reference>
<sequence>MGTPEMTFEDRLLDELKLVVATRSAAVTAAGAAPAPARSTRRRRPVAVAAVAAASAAALGAVLITQLNQPAYAVSRDDDGSVRVSIFDYRAPDGLRARLAAFGVRAQVDFLPFDRTCREPRADYVPAAAMPLALVEWPEPGRNDSYFRIHPQYIAPGQTLVYTVRVNRKAHDQRAAIRLANGPVAACDQVPA</sequence>
<dbReference type="EMBL" id="BSFP01000066">
    <property type="protein sequence ID" value="GLL06051.1"/>
    <property type="molecule type" value="Genomic_DNA"/>
</dbReference>
<proteinExistence type="predicted"/>
<organism evidence="2 3">
    <name type="scientific">Dactylosporangium matsuzakiense</name>
    <dbReference type="NCBI Taxonomy" id="53360"/>
    <lineage>
        <taxon>Bacteria</taxon>
        <taxon>Bacillati</taxon>
        <taxon>Actinomycetota</taxon>
        <taxon>Actinomycetes</taxon>
        <taxon>Micromonosporales</taxon>
        <taxon>Micromonosporaceae</taxon>
        <taxon>Dactylosporangium</taxon>
    </lineage>
</organism>